<dbReference type="EMBL" id="MFUC01000006">
    <property type="protein sequence ID" value="OGI72407.1"/>
    <property type="molecule type" value="Genomic_DNA"/>
</dbReference>
<keyword evidence="1" id="KW-1133">Transmembrane helix</keyword>
<keyword evidence="1" id="KW-0472">Membrane</keyword>
<sequence>MKDGQSKKRFAIILAFVGAGVFILGVLFFSGKLGGNNSNTATAPEGTIVVWGTLPDEAFNNAVQVITNKQSKIAVLYTQVKPDELKSKLVEAIASDVSPDMIVSDTATFYSIKQYTQALPYTTYPEAGFRQSFSNATHDMVAPEGILAIPIGIDPMMMFYNREILAAAGYANPPTTWANVYSMAPDIIKIEKGQLIRQELLPFGQYKNVDNAWAILSTLFAQSRVPIAKTDPTMGKAVNMATSDVGELSNAGQKVLEFYTQFSDPKSEFYTWNRSMLDSKKEFLEGRLAFLPNFASLTKDIRDRNPNLNFAVASMPQLNTDPKYQATFGNVYVASVLKKTTNPNAAYAIWFEMAGADFQKAFAQSLMMAPALNTLLMLPPETTYLPVVYKSALIAKTWYNDDMLKTNQAFNQMIEGVISGKQTPQEAIYQAERILSGDNF</sequence>
<feature type="transmembrane region" description="Helical" evidence="1">
    <location>
        <begin position="12"/>
        <end position="31"/>
    </location>
</feature>
<protein>
    <recommendedName>
        <fullName evidence="4">Extracellular solute-binding protein</fullName>
    </recommendedName>
</protein>
<accession>A0A1F6VRT6</accession>
<evidence type="ECO:0008006" key="4">
    <source>
        <dbReference type="Google" id="ProtNLM"/>
    </source>
</evidence>
<dbReference type="STRING" id="1801752.A3J61_00295"/>
<proteinExistence type="predicted"/>
<dbReference type="PANTHER" id="PTHR43649:SF12">
    <property type="entry name" value="DIACETYLCHITOBIOSE BINDING PROTEIN DASA"/>
    <property type="match status" value="1"/>
</dbReference>
<gene>
    <name evidence="2" type="ORF">A3J61_00295</name>
</gene>
<dbReference type="PANTHER" id="PTHR43649">
    <property type="entry name" value="ARABINOSE-BINDING PROTEIN-RELATED"/>
    <property type="match status" value="1"/>
</dbReference>
<evidence type="ECO:0000313" key="2">
    <source>
        <dbReference type="EMBL" id="OGI72407.1"/>
    </source>
</evidence>
<evidence type="ECO:0000313" key="3">
    <source>
        <dbReference type="Proteomes" id="UP000179686"/>
    </source>
</evidence>
<keyword evidence="1" id="KW-0812">Transmembrane</keyword>
<dbReference type="Proteomes" id="UP000179686">
    <property type="component" value="Unassembled WGS sequence"/>
</dbReference>
<dbReference type="InterPro" id="IPR050490">
    <property type="entry name" value="Bact_solute-bd_prot1"/>
</dbReference>
<evidence type="ECO:0000256" key="1">
    <source>
        <dbReference type="SAM" id="Phobius"/>
    </source>
</evidence>
<organism evidence="2 3">
    <name type="scientific">Candidatus Nomurabacteria bacterium RIFCSPHIGHO2_02_FULL_38_15</name>
    <dbReference type="NCBI Taxonomy" id="1801752"/>
    <lineage>
        <taxon>Bacteria</taxon>
        <taxon>Candidatus Nomuraibacteriota</taxon>
    </lineage>
</organism>
<name>A0A1F6VRT6_9BACT</name>
<dbReference type="Gene3D" id="3.40.190.10">
    <property type="entry name" value="Periplasmic binding protein-like II"/>
    <property type="match status" value="1"/>
</dbReference>
<reference evidence="2 3" key="1">
    <citation type="journal article" date="2016" name="Nat. Commun.">
        <title>Thousands of microbial genomes shed light on interconnected biogeochemical processes in an aquifer system.</title>
        <authorList>
            <person name="Anantharaman K."/>
            <person name="Brown C.T."/>
            <person name="Hug L.A."/>
            <person name="Sharon I."/>
            <person name="Castelle C.J."/>
            <person name="Probst A.J."/>
            <person name="Thomas B.C."/>
            <person name="Singh A."/>
            <person name="Wilkins M.J."/>
            <person name="Karaoz U."/>
            <person name="Brodie E.L."/>
            <person name="Williams K.H."/>
            <person name="Hubbard S.S."/>
            <person name="Banfield J.F."/>
        </authorList>
    </citation>
    <scope>NUCLEOTIDE SEQUENCE [LARGE SCALE GENOMIC DNA]</scope>
</reference>
<dbReference type="SUPFAM" id="SSF53850">
    <property type="entry name" value="Periplasmic binding protein-like II"/>
    <property type="match status" value="1"/>
</dbReference>
<comment type="caution">
    <text evidence="2">The sequence shown here is derived from an EMBL/GenBank/DDBJ whole genome shotgun (WGS) entry which is preliminary data.</text>
</comment>
<dbReference type="AlphaFoldDB" id="A0A1F6VRT6"/>